<dbReference type="NCBIfam" id="NF002270">
    <property type="entry name" value="PRK01202.1"/>
    <property type="match status" value="1"/>
</dbReference>
<dbReference type="PANTHER" id="PTHR11715">
    <property type="entry name" value="GLYCINE CLEAVAGE SYSTEM H PROTEIN"/>
    <property type="match status" value="1"/>
</dbReference>
<comment type="similarity">
    <text evidence="1 3">Belongs to the GcvH family.</text>
</comment>
<dbReference type="Proteomes" id="UP000824094">
    <property type="component" value="Unassembled WGS sequence"/>
</dbReference>
<evidence type="ECO:0000313" key="6">
    <source>
        <dbReference type="Proteomes" id="UP000824094"/>
    </source>
</evidence>
<dbReference type="CDD" id="cd06848">
    <property type="entry name" value="GCS_H"/>
    <property type="match status" value="1"/>
</dbReference>
<dbReference type="GO" id="GO:0009249">
    <property type="term" value="P:protein lipoylation"/>
    <property type="evidence" value="ECO:0007669"/>
    <property type="project" value="TreeGrafter"/>
</dbReference>
<dbReference type="InterPro" id="IPR033753">
    <property type="entry name" value="GCV_H/Fam206"/>
</dbReference>
<protein>
    <recommendedName>
        <fullName evidence="3">Glycine cleavage system H protein</fullName>
    </recommendedName>
</protein>
<proteinExistence type="inferred from homology"/>
<dbReference type="InterPro" id="IPR011053">
    <property type="entry name" value="Single_hybrid_motif"/>
</dbReference>
<feature type="modified residue" description="N6-lipoyllysine" evidence="3">
    <location>
        <position position="59"/>
    </location>
</feature>
<dbReference type="Gene3D" id="2.40.50.100">
    <property type="match status" value="1"/>
</dbReference>
<dbReference type="InterPro" id="IPR002930">
    <property type="entry name" value="GCV_H"/>
</dbReference>
<evidence type="ECO:0000256" key="1">
    <source>
        <dbReference type="ARBA" id="ARBA00009249"/>
    </source>
</evidence>
<comment type="caution">
    <text evidence="5">The sequence shown here is derived from an EMBL/GenBank/DDBJ whole genome shotgun (WGS) entry which is preliminary data.</text>
</comment>
<organism evidence="5 6">
    <name type="scientific">Candidatus Stercoripulliclostridium merdigallinarum</name>
    <dbReference type="NCBI Taxonomy" id="2840951"/>
    <lineage>
        <taxon>Bacteria</taxon>
        <taxon>Bacillati</taxon>
        <taxon>Bacillota</taxon>
        <taxon>Clostridia</taxon>
        <taxon>Eubacteriales</taxon>
        <taxon>Candidatus Stercoripulliclostridium</taxon>
    </lineage>
</organism>
<dbReference type="GO" id="GO:0005960">
    <property type="term" value="C:glycine cleavage complex"/>
    <property type="evidence" value="ECO:0007669"/>
    <property type="project" value="InterPro"/>
</dbReference>
<evidence type="ECO:0000313" key="5">
    <source>
        <dbReference type="EMBL" id="HIU60149.1"/>
    </source>
</evidence>
<evidence type="ECO:0000256" key="3">
    <source>
        <dbReference type="HAMAP-Rule" id="MF_00272"/>
    </source>
</evidence>
<evidence type="ECO:0000259" key="4">
    <source>
        <dbReference type="PROSITE" id="PS50968"/>
    </source>
</evidence>
<gene>
    <name evidence="3 5" type="primary">gcvH</name>
    <name evidence="5" type="ORF">IAB05_02015</name>
</gene>
<dbReference type="EMBL" id="DVNF01000065">
    <property type="protein sequence ID" value="HIU60149.1"/>
    <property type="molecule type" value="Genomic_DNA"/>
</dbReference>
<name>A0A9D1MHJ7_9FIRM</name>
<dbReference type="Pfam" id="PF01597">
    <property type="entry name" value="GCV_H"/>
    <property type="match status" value="1"/>
</dbReference>
<dbReference type="SUPFAM" id="SSF51230">
    <property type="entry name" value="Single hybrid motif"/>
    <property type="match status" value="1"/>
</dbReference>
<evidence type="ECO:0000256" key="2">
    <source>
        <dbReference type="ARBA" id="ARBA00022823"/>
    </source>
</evidence>
<comment type="cofactor">
    <cofactor evidence="3">
        <name>(R)-lipoate</name>
        <dbReference type="ChEBI" id="CHEBI:83088"/>
    </cofactor>
    <text evidence="3">Binds 1 lipoyl cofactor covalently.</text>
</comment>
<dbReference type="GO" id="GO:0019464">
    <property type="term" value="P:glycine decarboxylation via glycine cleavage system"/>
    <property type="evidence" value="ECO:0007669"/>
    <property type="project" value="UniProtKB-UniRule"/>
</dbReference>
<reference evidence="5" key="1">
    <citation type="submission" date="2020-10" db="EMBL/GenBank/DDBJ databases">
        <authorList>
            <person name="Gilroy R."/>
        </authorList>
    </citation>
    <scope>NUCLEOTIDE SEQUENCE</scope>
    <source>
        <strain evidence="5">18911</strain>
    </source>
</reference>
<dbReference type="HAMAP" id="MF_00272">
    <property type="entry name" value="GcvH"/>
    <property type="match status" value="1"/>
</dbReference>
<feature type="domain" description="Lipoyl-binding" evidence="4">
    <location>
        <begin position="18"/>
        <end position="99"/>
    </location>
</feature>
<dbReference type="PROSITE" id="PS50968">
    <property type="entry name" value="BIOTINYL_LIPOYL"/>
    <property type="match status" value="1"/>
</dbReference>
<reference evidence="5" key="2">
    <citation type="journal article" date="2021" name="PeerJ">
        <title>Extensive microbial diversity within the chicken gut microbiome revealed by metagenomics and culture.</title>
        <authorList>
            <person name="Gilroy R."/>
            <person name="Ravi A."/>
            <person name="Getino M."/>
            <person name="Pursley I."/>
            <person name="Horton D.L."/>
            <person name="Alikhan N.F."/>
            <person name="Baker D."/>
            <person name="Gharbi K."/>
            <person name="Hall N."/>
            <person name="Watson M."/>
            <person name="Adriaenssens E.M."/>
            <person name="Foster-Nyarko E."/>
            <person name="Jarju S."/>
            <person name="Secka A."/>
            <person name="Antonio M."/>
            <person name="Oren A."/>
            <person name="Chaudhuri R.R."/>
            <person name="La Ragione R."/>
            <person name="Hildebrand F."/>
            <person name="Pallen M.J."/>
        </authorList>
    </citation>
    <scope>NUCLEOTIDE SEQUENCE</scope>
    <source>
        <strain evidence="5">18911</strain>
    </source>
</reference>
<comment type="subunit">
    <text evidence="3">The glycine cleavage system is composed of four proteins: P, T, L and H.</text>
</comment>
<dbReference type="PANTHER" id="PTHR11715:SF3">
    <property type="entry name" value="GLYCINE CLEAVAGE SYSTEM H PROTEIN-RELATED"/>
    <property type="match status" value="1"/>
</dbReference>
<dbReference type="InterPro" id="IPR000089">
    <property type="entry name" value="Biotin_lipoyl"/>
</dbReference>
<dbReference type="GO" id="GO:0005737">
    <property type="term" value="C:cytoplasm"/>
    <property type="evidence" value="ECO:0007669"/>
    <property type="project" value="TreeGrafter"/>
</dbReference>
<keyword evidence="2 3" id="KW-0450">Lipoyl</keyword>
<accession>A0A9D1MHJ7</accession>
<dbReference type="InterPro" id="IPR003016">
    <property type="entry name" value="2-oxoA_DH_lipoyl-BS"/>
</dbReference>
<comment type="function">
    <text evidence="3">The glycine cleavage system catalyzes the degradation of glycine. The H protein shuttles the methylamine group of glycine from the P protein to the T protein.</text>
</comment>
<dbReference type="AlphaFoldDB" id="A0A9D1MHJ7"/>
<dbReference type="PROSITE" id="PS00189">
    <property type="entry name" value="LIPOYL"/>
    <property type="match status" value="1"/>
</dbReference>
<sequence>MAKLYLKSHEWAEIDGNVAAIGISDYAAKELGDVVYVELPEIGAEVTAGDELLELESVKAASPVFSPVSGKVIEVNGELEDAPEKLSTAADTTFICKIELSAAPEGLLTEEEYRKTLA</sequence>